<organism evidence="3 4">
    <name type="scientific">Tetraparma gracilis</name>
    <dbReference type="NCBI Taxonomy" id="2962635"/>
    <lineage>
        <taxon>Eukaryota</taxon>
        <taxon>Sar</taxon>
        <taxon>Stramenopiles</taxon>
        <taxon>Ochrophyta</taxon>
        <taxon>Bolidophyceae</taxon>
        <taxon>Parmales</taxon>
        <taxon>Triparmaceae</taxon>
        <taxon>Tetraparma</taxon>
    </lineage>
</organism>
<feature type="domain" description="PH" evidence="2">
    <location>
        <begin position="68"/>
        <end position="176"/>
    </location>
</feature>
<sequence>MPPALRSAMSMPPAPLDPGRWVADYENYKDGSDNHFNPVMVRHDPATGAVVDKRPLVREDLAQIDDMEPGRGGTYMYKKGDQAHNWQRRYFVVRQQLLIYFEEPTSPTPKGVIPLDSCQIRLPPSGAQHFDSHNDPSVASCYELWITHAHNRTWSLCCLSEMDRANWCKSLAIRTDKQRMLTAFVGASNPNPPAPPGLQSSLSMPLEAGRGEPVVRKKEKKKEPRQEEEVVKEVLNKSRRGSVEIQEMAMENTSGLRKRLQSTLTPEQEKAINDDQAAKARARTMSSDQRVMTAEGKRDFLDEQALKRWKEARAAKVKKLVESEADHPMTLSLLLRGQLIALDRVMAEPPHPGAAVKVPHLKGDWAGEVVIAVYNQYSTDGKMSFQQWLDFMDDVDMPNTHLNHTDPEQNKFDPAGVYRSVLSECPGGLPDDDCDKRDCSFPEFYTLLLMLCQRTYGEIYKKSSTDAMELFLHEVIVPIYYFHMSEYDHERCAATDPLVKDGRIALLLNAYLPNLWRVFLHYAQDLANRVPATFEETSNVTEFGTHKPLPGELAFPSMAQASERALFAGVHHLPSLSPEAEQKMGAASQGQVYTVHENGLLRFCEDFGLNELLPKKKIINVYKYVVNGRQGLKKFSPPKTAVKPHPMSANKMAPLGGRARSPLKSPSKMSLTGSPAFKPVGNMSAKNRMREMEFRERAGSVIRTSNLESFNTVEEILKARANAGPAVSTRISTSMYTKTGSGHAPRPGESIQVPSGHAGFCEFIEIVCTIATESMCLEEHHHKMYPSAYDKCLALLCIWGVADVKRVEQAKFMWPWDKKVPQNKKKATANWSAQTTA</sequence>
<dbReference type="EMBL" id="BRYB01006549">
    <property type="protein sequence ID" value="GMI51490.1"/>
    <property type="molecule type" value="Genomic_DNA"/>
</dbReference>
<dbReference type="InterPro" id="IPR011993">
    <property type="entry name" value="PH-like_dom_sf"/>
</dbReference>
<evidence type="ECO:0000256" key="1">
    <source>
        <dbReference type="SAM" id="MobiDB-lite"/>
    </source>
</evidence>
<dbReference type="PANTHER" id="PTHR14336">
    <property type="entry name" value="TANDEM PH DOMAIN CONTAINING PROTEIN"/>
    <property type="match status" value="1"/>
</dbReference>
<dbReference type="SMART" id="SM00233">
    <property type="entry name" value="PH"/>
    <property type="match status" value="1"/>
</dbReference>
<dbReference type="PROSITE" id="PS50003">
    <property type="entry name" value="PH_DOMAIN"/>
    <property type="match status" value="1"/>
</dbReference>
<accession>A0ABQ6N996</accession>
<name>A0ABQ6N996_9STRA</name>
<protein>
    <recommendedName>
        <fullName evidence="2">PH domain-containing protein</fullName>
    </recommendedName>
</protein>
<proteinExistence type="predicted"/>
<feature type="region of interest" description="Disordered" evidence="1">
    <location>
        <begin position="636"/>
        <end position="682"/>
    </location>
</feature>
<reference evidence="3 4" key="1">
    <citation type="journal article" date="2023" name="Commun. Biol.">
        <title>Genome analysis of Parmales, the sister group of diatoms, reveals the evolutionary specialization of diatoms from phago-mixotrophs to photoautotrophs.</title>
        <authorList>
            <person name="Ban H."/>
            <person name="Sato S."/>
            <person name="Yoshikawa S."/>
            <person name="Yamada K."/>
            <person name="Nakamura Y."/>
            <person name="Ichinomiya M."/>
            <person name="Sato N."/>
            <person name="Blanc-Mathieu R."/>
            <person name="Endo H."/>
            <person name="Kuwata A."/>
            <person name="Ogata H."/>
        </authorList>
    </citation>
    <scope>NUCLEOTIDE SEQUENCE [LARGE SCALE GENOMIC DNA]</scope>
</reference>
<keyword evidence="4" id="KW-1185">Reference proteome</keyword>
<comment type="caution">
    <text evidence="3">The sequence shown here is derived from an EMBL/GenBank/DDBJ whole genome shotgun (WGS) entry which is preliminary data.</text>
</comment>
<dbReference type="SUPFAM" id="SSF50729">
    <property type="entry name" value="PH domain-like"/>
    <property type="match status" value="1"/>
</dbReference>
<evidence type="ECO:0000259" key="2">
    <source>
        <dbReference type="PROSITE" id="PS50003"/>
    </source>
</evidence>
<dbReference type="InterPro" id="IPR051707">
    <property type="entry name" value="PI-Interact_SigTrans_Reg"/>
</dbReference>
<evidence type="ECO:0000313" key="3">
    <source>
        <dbReference type="EMBL" id="GMI51490.1"/>
    </source>
</evidence>
<dbReference type="PANTHER" id="PTHR14336:SF15">
    <property type="entry name" value="DUAL ADAPTER FOR PHOSPHOTYROSINE AND 3-PHOSPHOTYROSINE AND 3-PHOSPHOINOSITIDE"/>
    <property type="match status" value="1"/>
</dbReference>
<gene>
    <name evidence="3" type="ORF">TeGR_g2199</name>
</gene>
<dbReference type="Gene3D" id="2.30.29.30">
    <property type="entry name" value="Pleckstrin-homology domain (PH domain)/Phosphotyrosine-binding domain (PTB)"/>
    <property type="match status" value="1"/>
</dbReference>
<dbReference type="Proteomes" id="UP001165060">
    <property type="component" value="Unassembled WGS sequence"/>
</dbReference>
<evidence type="ECO:0000313" key="4">
    <source>
        <dbReference type="Proteomes" id="UP001165060"/>
    </source>
</evidence>
<dbReference type="Pfam" id="PF00169">
    <property type="entry name" value="PH"/>
    <property type="match status" value="1"/>
</dbReference>
<dbReference type="InterPro" id="IPR001849">
    <property type="entry name" value="PH_domain"/>
</dbReference>